<protein>
    <submittedName>
        <fullName evidence="1">Transcriptional initiation protein Tat</fullName>
    </submittedName>
</protein>
<evidence type="ECO:0000313" key="2">
    <source>
        <dbReference type="Proteomes" id="UP001529369"/>
    </source>
</evidence>
<name>A0ABT8AGG8_9PROT</name>
<gene>
    <name evidence="1" type="ORF">QWZ14_29095</name>
</gene>
<dbReference type="RefSeq" id="WP_290320566.1">
    <property type="nucleotide sequence ID" value="NZ_JAUFPN010000244.1"/>
</dbReference>
<dbReference type="Proteomes" id="UP001529369">
    <property type="component" value="Unassembled WGS sequence"/>
</dbReference>
<comment type="caution">
    <text evidence="1">The sequence shown here is derived from an EMBL/GenBank/DDBJ whole genome shotgun (WGS) entry which is preliminary data.</text>
</comment>
<reference evidence="2" key="1">
    <citation type="journal article" date="2019" name="Int. J. Syst. Evol. Microbiol.">
        <title>The Global Catalogue of Microorganisms (GCM) 10K type strain sequencing project: providing services to taxonomists for standard genome sequencing and annotation.</title>
        <authorList>
            <consortium name="The Broad Institute Genomics Platform"/>
            <consortium name="The Broad Institute Genome Sequencing Center for Infectious Disease"/>
            <person name="Wu L."/>
            <person name="Ma J."/>
        </authorList>
    </citation>
    <scope>NUCLEOTIDE SEQUENCE [LARGE SCALE GENOMIC DNA]</scope>
    <source>
        <strain evidence="2">CECT 7131</strain>
    </source>
</reference>
<accession>A0ABT8AGG8</accession>
<evidence type="ECO:0000313" key="1">
    <source>
        <dbReference type="EMBL" id="MDN3568454.1"/>
    </source>
</evidence>
<sequence length="204" mass="22612">MILDDPSQWDDEALQTVIAYRGGPKQVWDNTDIGGPWLNLMRNALNVQVWSFRHPDFLAVSTTHGTANLALIDQVMWDKYQLAKLAGERFRSNTLIAEPVNTGVNPDDYQSAEGAFSSRFNSIPLLQRRGVVFMACHNALWETAERLINAGSNPDRVDVQTLAAELTNHLVPGVVLTPGAVGTLPELQQVGFQYARKRQPITTA</sequence>
<proteinExistence type="predicted"/>
<organism evidence="1 2">
    <name type="scientific">Paeniroseomonas aquatica</name>
    <dbReference type="NCBI Taxonomy" id="373043"/>
    <lineage>
        <taxon>Bacteria</taxon>
        <taxon>Pseudomonadati</taxon>
        <taxon>Pseudomonadota</taxon>
        <taxon>Alphaproteobacteria</taxon>
        <taxon>Acetobacterales</taxon>
        <taxon>Acetobacteraceae</taxon>
        <taxon>Paeniroseomonas</taxon>
    </lineage>
</organism>
<dbReference type="EMBL" id="JAUFPN010000244">
    <property type="protein sequence ID" value="MDN3568454.1"/>
    <property type="molecule type" value="Genomic_DNA"/>
</dbReference>
<keyword evidence="2" id="KW-1185">Reference proteome</keyword>